<keyword evidence="5" id="KW-0687">Ribonucleoprotein</keyword>
<dbReference type="GO" id="GO:0005840">
    <property type="term" value="C:ribosome"/>
    <property type="evidence" value="ECO:0007669"/>
    <property type="project" value="UniProtKB-KW"/>
</dbReference>
<organism evidence="8 9">
    <name type="scientific">Dioscorea zingiberensis</name>
    <dbReference type="NCBI Taxonomy" id="325984"/>
    <lineage>
        <taxon>Eukaryota</taxon>
        <taxon>Viridiplantae</taxon>
        <taxon>Streptophyta</taxon>
        <taxon>Embryophyta</taxon>
        <taxon>Tracheophyta</taxon>
        <taxon>Spermatophyta</taxon>
        <taxon>Magnoliopsida</taxon>
        <taxon>Liliopsida</taxon>
        <taxon>Dioscoreales</taxon>
        <taxon>Dioscoreaceae</taxon>
        <taxon>Dioscorea</taxon>
    </lineage>
</organism>
<dbReference type="SUPFAM" id="SSF48403">
    <property type="entry name" value="Ankyrin repeat"/>
    <property type="match status" value="1"/>
</dbReference>
<dbReference type="InterPro" id="IPR000630">
    <property type="entry name" value="Ribosomal_uS8"/>
</dbReference>
<comment type="function">
    <text evidence="1">One of the primary rRNA binding proteins, it binds directly to 16S rRNA central domain where it helps coordinate assembly of the platform of the 30S subunit.</text>
</comment>
<evidence type="ECO:0000256" key="1">
    <source>
        <dbReference type="ARBA" id="ARBA00002569"/>
    </source>
</evidence>
<protein>
    <recommendedName>
        <fullName evidence="6">Small ribosomal subunit protein uS8c</fullName>
    </recommendedName>
    <alternativeName>
        <fullName evidence="7">30S ribosomal protein S8, chloroplastic</fullName>
    </alternativeName>
</protein>
<evidence type="ECO:0000256" key="5">
    <source>
        <dbReference type="ARBA" id="ARBA00023274"/>
    </source>
</evidence>
<evidence type="ECO:0000256" key="2">
    <source>
        <dbReference type="ARBA" id="ARBA00006471"/>
    </source>
</evidence>
<accession>A0A9D5H9E0</accession>
<dbReference type="SUPFAM" id="SSF56047">
    <property type="entry name" value="Ribosomal protein S8"/>
    <property type="match status" value="1"/>
</dbReference>
<keyword evidence="4" id="KW-0689">Ribosomal protein</keyword>
<sequence length="139" mass="14473">MLISNPRFHRLSSSTFSLSLSRPTPPPLLLVSPPSKTLISKAASSCSPANLASLLCYSAAASRPHILSVLISAGDDVNSLDPYGKPPIALSVSSGCANSVSALLAAEWGFVMVTTPNGILDHEEAIKQNVGGQVLGYFH</sequence>
<evidence type="ECO:0000313" key="8">
    <source>
        <dbReference type="EMBL" id="KAJ0967878.1"/>
    </source>
</evidence>
<dbReference type="Gene3D" id="3.30.1490.10">
    <property type="match status" value="1"/>
</dbReference>
<keyword evidence="9" id="KW-1185">Reference proteome</keyword>
<dbReference type="GO" id="GO:0006412">
    <property type="term" value="P:translation"/>
    <property type="evidence" value="ECO:0007669"/>
    <property type="project" value="InterPro"/>
</dbReference>
<reference evidence="8" key="2">
    <citation type="journal article" date="2022" name="Hortic Res">
        <title>The genome of Dioscorea zingiberensis sheds light on the biosynthesis, origin and evolution of the medicinally important diosgenin saponins.</title>
        <authorList>
            <person name="Li Y."/>
            <person name="Tan C."/>
            <person name="Li Z."/>
            <person name="Guo J."/>
            <person name="Li S."/>
            <person name="Chen X."/>
            <person name="Wang C."/>
            <person name="Dai X."/>
            <person name="Yang H."/>
            <person name="Song W."/>
            <person name="Hou L."/>
            <person name="Xu J."/>
            <person name="Tong Z."/>
            <person name="Xu A."/>
            <person name="Yuan X."/>
            <person name="Wang W."/>
            <person name="Yang Q."/>
            <person name="Chen L."/>
            <person name="Sun Z."/>
            <person name="Wang K."/>
            <person name="Pan B."/>
            <person name="Chen J."/>
            <person name="Bao Y."/>
            <person name="Liu F."/>
            <person name="Qi X."/>
            <person name="Gang D.R."/>
            <person name="Wen J."/>
            <person name="Li J."/>
        </authorList>
    </citation>
    <scope>NUCLEOTIDE SEQUENCE</scope>
    <source>
        <strain evidence="8">Dzin_1.0</strain>
    </source>
</reference>
<dbReference type="OrthoDB" id="10250260at2759"/>
<dbReference type="GO" id="GO:0003735">
    <property type="term" value="F:structural constituent of ribosome"/>
    <property type="evidence" value="ECO:0007669"/>
    <property type="project" value="InterPro"/>
</dbReference>
<evidence type="ECO:0000256" key="4">
    <source>
        <dbReference type="ARBA" id="ARBA00022980"/>
    </source>
</evidence>
<dbReference type="InterPro" id="IPR035987">
    <property type="entry name" value="Ribosomal_uS8_sf"/>
</dbReference>
<dbReference type="EMBL" id="JAGGNH010000007">
    <property type="protein sequence ID" value="KAJ0967878.1"/>
    <property type="molecule type" value="Genomic_DNA"/>
</dbReference>
<dbReference type="Pfam" id="PF00410">
    <property type="entry name" value="Ribosomal_S8"/>
    <property type="match status" value="1"/>
</dbReference>
<dbReference type="InterPro" id="IPR036770">
    <property type="entry name" value="Ankyrin_rpt-contain_sf"/>
</dbReference>
<proteinExistence type="inferred from homology"/>
<comment type="similarity">
    <text evidence="2">Belongs to the universal ribosomal protein uS8 family.</text>
</comment>
<gene>
    <name evidence="8" type="ORF">J5N97_024795</name>
</gene>
<evidence type="ECO:0000256" key="3">
    <source>
        <dbReference type="ARBA" id="ARBA00011458"/>
    </source>
</evidence>
<comment type="caution">
    <text evidence="8">The sequence shown here is derived from an EMBL/GenBank/DDBJ whole genome shotgun (WGS) entry which is preliminary data.</text>
</comment>
<reference evidence="8" key="1">
    <citation type="submission" date="2021-03" db="EMBL/GenBank/DDBJ databases">
        <authorList>
            <person name="Li Z."/>
            <person name="Yang C."/>
        </authorList>
    </citation>
    <scope>NUCLEOTIDE SEQUENCE</scope>
    <source>
        <strain evidence="8">Dzin_1.0</strain>
        <tissue evidence="8">Leaf</tissue>
    </source>
</reference>
<comment type="subunit">
    <text evidence="3">Part of the 30S ribosomal subunit.</text>
</comment>
<name>A0A9D5H9E0_9LILI</name>
<dbReference type="GO" id="GO:1990904">
    <property type="term" value="C:ribonucleoprotein complex"/>
    <property type="evidence" value="ECO:0007669"/>
    <property type="project" value="UniProtKB-KW"/>
</dbReference>
<evidence type="ECO:0000256" key="7">
    <source>
        <dbReference type="ARBA" id="ARBA00035516"/>
    </source>
</evidence>
<dbReference type="Proteomes" id="UP001085076">
    <property type="component" value="Miscellaneous, Linkage group lg07"/>
</dbReference>
<evidence type="ECO:0000256" key="6">
    <source>
        <dbReference type="ARBA" id="ARBA00035153"/>
    </source>
</evidence>
<dbReference type="AlphaFoldDB" id="A0A9D5H9E0"/>
<evidence type="ECO:0000313" key="9">
    <source>
        <dbReference type="Proteomes" id="UP001085076"/>
    </source>
</evidence>